<gene>
    <name evidence="9" type="ORF">GSLYS_00015964001</name>
</gene>
<feature type="domain" description="FAD-binding" evidence="8">
    <location>
        <begin position="304"/>
        <end position="344"/>
    </location>
</feature>
<organism evidence="9 10">
    <name type="scientific">Lymnaea stagnalis</name>
    <name type="common">Great pond snail</name>
    <name type="synonym">Helix stagnalis</name>
    <dbReference type="NCBI Taxonomy" id="6523"/>
    <lineage>
        <taxon>Eukaryota</taxon>
        <taxon>Metazoa</taxon>
        <taxon>Spiralia</taxon>
        <taxon>Lophotrochozoa</taxon>
        <taxon>Mollusca</taxon>
        <taxon>Gastropoda</taxon>
        <taxon>Heterobranchia</taxon>
        <taxon>Euthyneura</taxon>
        <taxon>Panpulmonata</taxon>
        <taxon>Hygrophila</taxon>
        <taxon>Lymnaeoidea</taxon>
        <taxon>Lymnaeidae</taxon>
        <taxon>Lymnaea</taxon>
    </lineage>
</organism>
<evidence type="ECO:0000256" key="2">
    <source>
        <dbReference type="ARBA" id="ARBA00022630"/>
    </source>
</evidence>
<evidence type="ECO:0000256" key="7">
    <source>
        <dbReference type="SAM" id="Phobius"/>
    </source>
</evidence>
<dbReference type="PROSITE" id="PS51257">
    <property type="entry name" value="PROKAR_LIPOPROTEIN"/>
    <property type="match status" value="1"/>
</dbReference>
<feature type="transmembrane region" description="Helical" evidence="7">
    <location>
        <begin position="12"/>
        <end position="30"/>
    </location>
</feature>
<dbReference type="Proteomes" id="UP001497497">
    <property type="component" value="Unassembled WGS sequence"/>
</dbReference>
<keyword evidence="4" id="KW-0521">NADP</keyword>
<sequence length="468" mass="53656">MSLSKPETERLTVVIVGAGLVGCIQAIYLTKRGQHVTIYEQLEDPRTWSEERARSINLTMSPRGQTALREIGLEDQIVRSGVLAKGRVVHDGKGNRTHSLYNEKGEGIVSLKRTKLNAFLVEEAITTYNIPIHFEHSFEKCDATPGDPEGQETCVFRNKDGEQVTVKADLVIGTDGAHSAVRQEMFNRKKLNFFKQEYHDHWYTELVVRAGADGKHQMEPDMLHIWPREQFMLITFPNQNGTFSGTLFMPAEKFDEILGSKEVLVRFFNAEFPDLVRLVGEDYLRKHFFGEDGHTVKRPGRLISNEVRPYHSGRSILLLGDAAHAMVPFLGQGMNSGFEDCWILDKIFQKHGYSIETLGLVLDEFSNQRCEEGKAISEMAFEHYVELRSDIAGFSFYVRKFLDNMLFRVFPDKWVPQYTMVAFTNKPYSECRLEVERQKRVITWTLISVGLAFLVTLLAIFLKWCVWP</sequence>
<dbReference type="Gene3D" id="3.50.50.60">
    <property type="entry name" value="FAD/NAD(P)-binding domain"/>
    <property type="match status" value="1"/>
</dbReference>
<keyword evidence="7" id="KW-1133">Transmembrane helix</keyword>
<feature type="transmembrane region" description="Helical" evidence="7">
    <location>
        <begin position="441"/>
        <end position="462"/>
    </location>
</feature>
<proteinExistence type="predicted"/>
<dbReference type="InterPro" id="IPR036188">
    <property type="entry name" value="FAD/NAD-bd_sf"/>
</dbReference>
<keyword evidence="5" id="KW-0560">Oxidoreductase</keyword>
<evidence type="ECO:0000256" key="3">
    <source>
        <dbReference type="ARBA" id="ARBA00022827"/>
    </source>
</evidence>
<dbReference type="PRINTS" id="PR00420">
    <property type="entry name" value="RNGMNOXGNASE"/>
</dbReference>
<dbReference type="EMBL" id="CAXITT010000482">
    <property type="protein sequence ID" value="CAL1542370.1"/>
    <property type="molecule type" value="Genomic_DNA"/>
</dbReference>
<dbReference type="PANTHER" id="PTHR46028">
    <property type="entry name" value="KYNURENINE 3-MONOOXYGENASE"/>
    <property type="match status" value="1"/>
</dbReference>
<accession>A0AAV2IAC5</accession>
<dbReference type="GO" id="GO:0070189">
    <property type="term" value="P:kynurenine metabolic process"/>
    <property type="evidence" value="ECO:0007669"/>
    <property type="project" value="TreeGrafter"/>
</dbReference>
<evidence type="ECO:0000259" key="8">
    <source>
        <dbReference type="Pfam" id="PF01494"/>
    </source>
</evidence>
<keyword evidence="10" id="KW-1185">Reference proteome</keyword>
<dbReference type="Pfam" id="PF01494">
    <property type="entry name" value="FAD_binding_3"/>
    <property type="match status" value="2"/>
</dbReference>
<name>A0AAV2IAC5_LYMST</name>
<comment type="caution">
    <text evidence="9">The sequence shown here is derived from an EMBL/GenBank/DDBJ whole genome shotgun (WGS) entry which is preliminary data.</text>
</comment>
<reference evidence="9 10" key="1">
    <citation type="submission" date="2024-04" db="EMBL/GenBank/DDBJ databases">
        <authorList>
            <consortium name="Genoscope - CEA"/>
            <person name="William W."/>
        </authorList>
    </citation>
    <scope>NUCLEOTIDE SEQUENCE [LARGE SCALE GENOMIC DNA]</scope>
</reference>
<dbReference type="AlphaFoldDB" id="A0AAV2IAC5"/>
<dbReference type="GO" id="GO:0004502">
    <property type="term" value="F:kynurenine 3-monooxygenase activity"/>
    <property type="evidence" value="ECO:0007669"/>
    <property type="project" value="TreeGrafter"/>
</dbReference>
<dbReference type="SUPFAM" id="SSF51905">
    <property type="entry name" value="FAD/NAD(P)-binding domain"/>
    <property type="match status" value="1"/>
</dbReference>
<evidence type="ECO:0000313" key="10">
    <source>
        <dbReference type="Proteomes" id="UP001497497"/>
    </source>
</evidence>
<dbReference type="GO" id="GO:0071949">
    <property type="term" value="F:FAD binding"/>
    <property type="evidence" value="ECO:0007669"/>
    <property type="project" value="InterPro"/>
</dbReference>
<evidence type="ECO:0000313" key="9">
    <source>
        <dbReference type="EMBL" id="CAL1542370.1"/>
    </source>
</evidence>
<dbReference type="PANTHER" id="PTHR46028:SF2">
    <property type="entry name" value="KYNURENINE 3-MONOOXYGENASE"/>
    <property type="match status" value="1"/>
</dbReference>
<protein>
    <recommendedName>
        <fullName evidence="8">FAD-binding domain-containing protein</fullName>
    </recommendedName>
</protein>
<feature type="domain" description="FAD-binding" evidence="8">
    <location>
        <begin position="11"/>
        <end position="185"/>
    </location>
</feature>
<evidence type="ECO:0000256" key="6">
    <source>
        <dbReference type="ARBA" id="ARBA00023033"/>
    </source>
</evidence>
<comment type="cofactor">
    <cofactor evidence="1">
        <name>FAD</name>
        <dbReference type="ChEBI" id="CHEBI:57692"/>
    </cofactor>
</comment>
<keyword evidence="6" id="KW-0503">Monooxygenase</keyword>
<keyword evidence="7" id="KW-0472">Membrane</keyword>
<keyword evidence="2" id="KW-0285">Flavoprotein</keyword>
<keyword evidence="7" id="KW-0812">Transmembrane</keyword>
<dbReference type="GO" id="GO:0005741">
    <property type="term" value="C:mitochondrial outer membrane"/>
    <property type="evidence" value="ECO:0007669"/>
    <property type="project" value="TreeGrafter"/>
</dbReference>
<evidence type="ECO:0000256" key="4">
    <source>
        <dbReference type="ARBA" id="ARBA00022857"/>
    </source>
</evidence>
<evidence type="ECO:0000256" key="1">
    <source>
        <dbReference type="ARBA" id="ARBA00001974"/>
    </source>
</evidence>
<evidence type="ECO:0000256" key="5">
    <source>
        <dbReference type="ARBA" id="ARBA00023002"/>
    </source>
</evidence>
<keyword evidence="3" id="KW-0274">FAD</keyword>
<dbReference type="InterPro" id="IPR002938">
    <property type="entry name" value="FAD-bd"/>
</dbReference>